<feature type="region of interest" description="Disordered" evidence="1">
    <location>
        <begin position="1"/>
        <end position="20"/>
    </location>
</feature>
<sequence>MEGVALRPRETPVAPQTGPSHLKCSQQITCLTGRDDVHYGLVDVRVNIKGDQEPALLGRLVCPTKCSVWVRTGSRRSMVVQEPTD</sequence>
<evidence type="ECO:0000313" key="2">
    <source>
        <dbReference type="EMBL" id="GBN01774.1"/>
    </source>
</evidence>
<evidence type="ECO:0000313" key="3">
    <source>
        <dbReference type="Proteomes" id="UP000499080"/>
    </source>
</evidence>
<comment type="caution">
    <text evidence="2">The sequence shown here is derived from an EMBL/GenBank/DDBJ whole genome shotgun (WGS) entry which is preliminary data.</text>
</comment>
<dbReference type="EMBL" id="BGPR01004646">
    <property type="protein sequence ID" value="GBN01774.1"/>
    <property type="molecule type" value="Genomic_DNA"/>
</dbReference>
<reference evidence="2 3" key="1">
    <citation type="journal article" date="2019" name="Sci. Rep.">
        <title>Orb-weaving spider Araneus ventricosus genome elucidates the spidroin gene catalogue.</title>
        <authorList>
            <person name="Kono N."/>
            <person name="Nakamura H."/>
            <person name="Ohtoshi R."/>
            <person name="Moran D.A.P."/>
            <person name="Shinohara A."/>
            <person name="Yoshida Y."/>
            <person name="Fujiwara M."/>
            <person name="Mori M."/>
            <person name="Tomita M."/>
            <person name="Arakawa K."/>
        </authorList>
    </citation>
    <scope>NUCLEOTIDE SEQUENCE [LARGE SCALE GENOMIC DNA]</scope>
</reference>
<gene>
    <name evidence="2" type="ORF">AVEN_57910_1</name>
</gene>
<accession>A0A4Y2KGF6</accession>
<dbReference type="AlphaFoldDB" id="A0A4Y2KGF6"/>
<keyword evidence="3" id="KW-1185">Reference proteome</keyword>
<protein>
    <submittedName>
        <fullName evidence="2">Uncharacterized protein</fullName>
    </submittedName>
</protein>
<name>A0A4Y2KGF6_ARAVE</name>
<organism evidence="2 3">
    <name type="scientific">Araneus ventricosus</name>
    <name type="common">Orbweaver spider</name>
    <name type="synonym">Epeira ventricosa</name>
    <dbReference type="NCBI Taxonomy" id="182803"/>
    <lineage>
        <taxon>Eukaryota</taxon>
        <taxon>Metazoa</taxon>
        <taxon>Ecdysozoa</taxon>
        <taxon>Arthropoda</taxon>
        <taxon>Chelicerata</taxon>
        <taxon>Arachnida</taxon>
        <taxon>Araneae</taxon>
        <taxon>Araneomorphae</taxon>
        <taxon>Entelegynae</taxon>
        <taxon>Araneoidea</taxon>
        <taxon>Araneidae</taxon>
        <taxon>Araneus</taxon>
    </lineage>
</organism>
<dbReference type="Proteomes" id="UP000499080">
    <property type="component" value="Unassembled WGS sequence"/>
</dbReference>
<evidence type="ECO:0000256" key="1">
    <source>
        <dbReference type="SAM" id="MobiDB-lite"/>
    </source>
</evidence>
<proteinExistence type="predicted"/>